<gene>
    <name evidence="2" type="ORF">ABY42_17070</name>
</gene>
<feature type="transmembrane region" description="Helical" evidence="1">
    <location>
        <begin position="59"/>
        <end position="77"/>
    </location>
</feature>
<keyword evidence="1" id="KW-0472">Membrane</keyword>
<proteinExistence type="predicted"/>
<dbReference type="RefSeq" id="WP_042666555.1">
    <property type="nucleotide sequence ID" value="NZ_CP011949.1"/>
</dbReference>
<feature type="transmembrane region" description="Helical" evidence="1">
    <location>
        <begin position="7"/>
        <end position="23"/>
    </location>
</feature>
<reference evidence="3" key="1">
    <citation type="journal article" date="2015" name="J. Biotechnol.">
        <title>Complete genome sequence of Haloferax gibbonsii strain ARA6, a potential producer of polyhydroxyalkanoates and halocins isolated from Araruama, Rio de Janeiro, Brasil.</title>
        <authorList>
            <person name="Pinto L.H."/>
            <person name="D'Alincourt Carvalho-Assef A.P."/>
            <person name="Vieira R.P."/>
            <person name="Clementino M.M."/>
            <person name="Albano R.M."/>
        </authorList>
    </citation>
    <scope>NUCLEOTIDE SEQUENCE [LARGE SCALE GENOMIC DNA]</scope>
    <source>
        <strain evidence="3">ARA6</strain>
        <plasmid evidence="3">Plasmid pHG2</plasmid>
    </source>
</reference>
<evidence type="ECO:0000256" key="1">
    <source>
        <dbReference type="SAM" id="Phobius"/>
    </source>
</evidence>
<evidence type="ECO:0000313" key="2">
    <source>
        <dbReference type="EMBL" id="AKU09523.1"/>
    </source>
</evidence>
<geneLocation type="plasmid" evidence="2 3">
    <name>pHG2</name>
</geneLocation>
<feature type="transmembrane region" description="Helical" evidence="1">
    <location>
        <begin position="89"/>
        <end position="109"/>
    </location>
</feature>
<evidence type="ECO:0000313" key="3">
    <source>
        <dbReference type="Proteomes" id="UP000066124"/>
    </source>
</evidence>
<sequence>MAEFKHVSIGVLVGILAGGSYYADGQWDPQLLFCLILTWGVAGWLLVRNRRALSNMPALHQILFVGLVSFVPLYSIHPELPLGSLRTVLVLHAMGLTAAGIGFGAEIGASPRREQRTTATNPLDE</sequence>
<dbReference type="KEGG" id="hgi:ABY42_17070"/>
<name>A0A0K1IYY1_HALGI</name>
<dbReference type="EMBL" id="CP011949">
    <property type="protein sequence ID" value="AKU09523.1"/>
    <property type="molecule type" value="Genomic_DNA"/>
</dbReference>
<accession>A0A0K1IYY1</accession>
<protein>
    <submittedName>
        <fullName evidence="2">Uncharacterized protein</fullName>
    </submittedName>
</protein>
<keyword evidence="2" id="KW-0614">Plasmid</keyword>
<organism evidence="2 3">
    <name type="scientific">Haloferax gibbonsii</name>
    <dbReference type="NCBI Taxonomy" id="35746"/>
    <lineage>
        <taxon>Archaea</taxon>
        <taxon>Methanobacteriati</taxon>
        <taxon>Methanobacteriota</taxon>
        <taxon>Stenosarchaea group</taxon>
        <taxon>Halobacteria</taxon>
        <taxon>Halobacteriales</taxon>
        <taxon>Haloferacaceae</taxon>
        <taxon>Haloferax</taxon>
    </lineage>
</organism>
<dbReference type="Proteomes" id="UP000066124">
    <property type="component" value="Plasmid pHG2"/>
</dbReference>
<keyword evidence="1" id="KW-1133">Transmembrane helix</keyword>
<dbReference type="GeneID" id="25247699"/>
<dbReference type="AlphaFoldDB" id="A0A0K1IYY1"/>
<keyword evidence="1" id="KW-0812">Transmembrane</keyword>
<feature type="transmembrane region" description="Helical" evidence="1">
    <location>
        <begin position="29"/>
        <end position="47"/>
    </location>
</feature>
<dbReference type="PATRIC" id="fig|35746.4.peg.3731"/>